<protein>
    <recommendedName>
        <fullName evidence="3">Small ribosomal subunit protein uS10 domain-containing protein</fullName>
    </recommendedName>
</protein>
<evidence type="ECO:0000313" key="5">
    <source>
        <dbReference type="Proteomes" id="UP000261520"/>
    </source>
</evidence>
<dbReference type="AlphaFoldDB" id="A0A3B3ZLI0"/>
<dbReference type="GO" id="GO:1990904">
    <property type="term" value="C:ribonucleoprotein complex"/>
    <property type="evidence" value="ECO:0007669"/>
    <property type="project" value="UniProtKB-KW"/>
</dbReference>
<dbReference type="Gene3D" id="3.30.70.600">
    <property type="entry name" value="Ribosomal protein S10 domain"/>
    <property type="match status" value="1"/>
</dbReference>
<dbReference type="Ensembl" id="ENSPMGT00000005748.1">
    <property type="protein sequence ID" value="ENSPMGP00000005420.1"/>
    <property type="gene ID" value="ENSPMGG00000004557.1"/>
</dbReference>
<dbReference type="GO" id="GO:0005761">
    <property type="term" value="C:mitochondrial ribosome"/>
    <property type="evidence" value="ECO:0007669"/>
    <property type="project" value="InterPro"/>
</dbReference>
<sequence>DKAASSCRALPRTQHSVWGSVTVDTRQYKGMPTHTIGKWKYLLPKEAPKKKKDKQQMKQVVMATQTAYGTLNVKVSGFDMTLVEHYAQYIHRLCDRLSVSVTESYALPTKTTEVSLMQDQGTKMFVDAVLKTHKRVVQVHLSNPLPSLHLSLSP</sequence>
<dbReference type="SMART" id="SM01403">
    <property type="entry name" value="Ribosomal_S10"/>
    <property type="match status" value="1"/>
</dbReference>
<proteinExistence type="predicted"/>
<evidence type="ECO:0000259" key="3">
    <source>
        <dbReference type="SMART" id="SM01403"/>
    </source>
</evidence>
<keyword evidence="5" id="KW-1185">Reference proteome</keyword>
<reference evidence="4" key="1">
    <citation type="submission" date="2025-08" db="UniProtKB">
        <authorList>
            <consortium name="Ensembl"/>
        </authorList>
    </citation>
    <scope>IDENTIFICATION</scope>
</reference>
<dbReference type="STRING" id="409849.ENSPMGP00000005420"/>
<evidence type="ECO:0000256" key="1">
    <source>
        <dbReference type="ARBA" id="ARBA00022980"/>
    </source>
</evidence>
<keyword evidence="1" id="KW-0689">Ribosomal protein</keyword>
<name>A0A3B3ZLI0_9GOBI</name>
<keyword evidence="2" id="KW-0687">Ribonucleoprotein</keyword>
<accession>A0A3B3ZLI0</accession>
<evidence type="ECO:0000313" key="4">
    <source>
        <dbReference type="Ensembl" id="ENSPMGP00000005420.1"/>
    </source>
</evidence>
<evidence type="ECO:0000256" key="2">
    <source>
        <dbReference type="ARBA" id="ARBA00023274"/>
    </source>
</evidence>
<dbReference type="InterPro" id="IPR027487">
    <property type="entry name" value="Ribosomal_mL48"/>
</dbReference>
<dbReference type="PANTHER" id="PTHR13473">
    <property type="entry name" value="MITOCHONDRIAL RIBOSOMAL PROTEIN L48"/>
    <property type="match status" value="1"/>
</dbReference>
<reference evidence="4" key="2">
    <citation type="submission" date="2025-09" db="UniProtKB">
        <authorList>
            <consortium name="Ensembl"/>
        </authorList>
    </citation>
    <scope>IDENTIFICATION</scope>
</reference>
<dbReference type="InterPro" id="IPR027486">
    <property type="entry name" value="Ribosomal_uS10_dom"/>
</dbReference>
<feature type="domain" description="Small ribosomal subunit protein uS10" evidence="3">
    <location>
        <begin position="72"/>
        <end position="153"/>
    </location>
</feature>
<dbReference type="PANTHER" id="PTHR13473:SF0">
    <property type="entry name" value="LARGE RIBOSOMAL SUBUNIT PROTEIN ML48"/>
    <property type="match status" value="1"/>
</dbReference>
<organism evidence="4 5">
    <name type="scientific">Periophthalmus magnuspinnatus</name>
    <dbReference type="NCBI Taxonomy" id="409849"/>
    <lineage>
        <taxon>Eukaryota</taxon>
        <taxon>Metazoa</taxon>
        <taxon>Chordata</taxon>
        <taxon>Craniata</taxon>
        <taxon>Vertebrata</taxon>
        <taxon>Euteleostomi</taxon>
        <taxon>Actinopterygii</taxon>
        <taxon>Neopterygii</taxon>
        <taxon>Teleostei</taxon>
        <taxon>Neoteleostei</taxon>
        <taxon>Acanthomorphata</taxon>
        <taxon>Gobiaria</taxon>
        <taxon>Gobiiformes</taxon>
        <taxon>Gobioidei</taxon>
        <taxon>Gobiidae</taxon>
        <taxon>Oxudercinae</taxon>
        <taxon>Periophthalmus</taxon>
    </lineage>
</organism>
<dbReference type="SUPFAM" id="SSF54999">
    <property type="entry name" value="Ribosomal protein S10"/>
    <property type="match status" value="1"/>
</dbReference>
<dbReference type="Proteomes" id="UP000261520">
    <property type="component" value="Unplaced"/>
</dbReference>
<dbReference type="Pfam" id="PF00338">
    <property type="entry name" value="Ribosomal_S10"/>
    <property type="match status" value="1"/>
</dbReference>
<dbReference type="InterPro" id="IPR036838">
    <property type="entry name" value="Ribosomal_uS10_dom_sf"/>
</dbReference>